<sequence>MKIPLLFLIIFVIPKSKNFVTIKRN</sequence>
<gene>
    <name evidence="1" type="primary">RGD1309929</name>
    <name evidence="1" type="ORF">rCG_61981</name>
</gene>
<accession>A6H9Z2</accession>
<organism evidence="1 2">
    <name type="scientific">Rattus norvegicus</name>
    <name type="common">Rat</name>
    <dbReference type="NCBI Taxonomy" id="10116"/>
    <lineage>
        <taxon>Eukaryota</taxon>
        <taxon>Metazoa</taxon>
        <taxon>Chordata</taxon>
        <taxon>Craniata</taxon>
        <taxon>Vertebrata</taxon>
        <taxon>Euteleostomi</taxon>
        <taxon>Mammalia</taxon>
        <taxon>Eutheria</taxon>
        <taxon>Euarchontoglires</taxon>
        <taxon>Glires</taxon>
        <taxon>Rodentia</taxon>
        <taxon>Myomorpha</taxon>
        <taxon>Muroidea</taxon>
        <taxon>Muridae</taxon>
        <taxon>Murinae</taxon>
        <taxon>Rattus</taxon>
    </lineage>
</organism>
<dbReference type="EMBL" id="CH473947">
    <property type="protein sequence ID" value="EDM02848.1"/>
    <property type="molecule type" value="Genomic_DNA"/>
</dbReference>
<proteinExistence type="predicted"/>
<dbReference type="AlphaFoldDB" id="A6H9Z2"/>
<evidence type="ECO:0000313" key="2">
    <source>
        <dbReference type="Proteomes" id="UP000234681"/>
    </source>
</evidence>
<name>A6H9Z2_RAT</name>
<dbReference type="Proteomes" id="UP000234681">
    <property type="component" value="Chromosome 6"/>
</dbReference>
<evidence type="ECO:0000313" key="1">
    <source>
        <dbReference type="EMBL" id="EDM02848.1"/>
    </source>
</evidence>
<reference evidence="2" key="1">
    <citation type="submission" date="2005-09" db="EMBL/GenBank/DDBJ databases">
        <authorList>
            <person name="Mural R.J."/>
            <person name="Li P.W."/>
            <person name="Adams M.D."/>
            <person name="Amanatides P.G."/>
            <person name="Baden-Tillson H."/>
            <person name="Barnstead M."/>
            <person name="Chin S.H."/>
            <person name="Dew I."/>
            <person name="Evans C.A."/>
            <person name="Ferriera S."/>
            <person name="Flanigan M."/>
            <person name="Fosler C."/>
            <person name="Glodek A."/>
            <person name="Gu Z."/>
            <person name="Holt R.A."/>
            <person name="Jennings D."/>
            <person name="Kraft C.L."/>
            <person name="Lu F."/>
            <person name="Nguyen T."/>
            <person name="Nusskern D.R."/>
            <person name="Pfannkoch C.M."/>
            <person name="Sitter C."/>
            <person name="Sutton G.G."/>
            <person name="Venter J.C."/>
            <person name="Wang Z."/>
            <person name="Woodage T."/>
            <person name="Zheng X.H."/>
            <person name="Zhong F."/>
        </authorList>
    </citation>
    <scope>NUCLEOTIDE SEQUENCE [LARGE SCALE GENOMIC DNA]</scope>
    <source>
        <strain>BN</strain>
        <strain evidence="2">Sprague-Dawley</strain>
    </source>
</reference>
<protein>
    <submittedName>
        <fullName evidence="1">Similar to RIKEN cDNA 0610016J10</fullName>
    </submittedName>
</protein>